<sequence>MSNINRVSRRTLVLVVLALFLATTTQAYHTGIGGDSDGEGDVALAGCTCHAEEPDNSVTVALDHVPFHYEAGKSYPMTLQLIGGTEIGGAQTGGFSMRVTQGTLSAGIDSESHVQNWEDEENTLTHTDTGSKTDDRTWNLVWTAPETGNGPVNFWIAGNTVNGDAIPSALDRWNRLTVTLDEGVDNGKTRLLFSGNGEIEPPAPKESHVDLHHMGAALRAHWLGLLGFFAVIIVIIFCGFFLRYGFSQNYKGRSNLLRLRIKHERRGDQI</sequence>
<name>A0A1B1TCF4_9ARCH</name>
<organism evidence="2">
    <name type="scientific">uncultured Poseidoniia archaeon</name>
    <dbReference type="NCBI Taxonomy" id="1697135"/>
    <lineage>
        <taxon>Archaea</taxon>
        <taxon>Methanobacteriati</taxon>
        <taxon>Thermoplasmatota</taxon>
        <taxon>Candidatus Poseidoniia</taxon>
        <taxon>environmental samples</taxon>
    </lineage>
</organism>
<evidence type="ECO:0008006" key="3">
    <source>
        <dbReference type="Google" id="ProtNLM"/>
    </source>
</evidence>
<keyword evidence="1" id="KW-0472">Membrane</keyword>
<reference evidence="2" key="2">
    <citation type="journal article" date="2015" name="ISME J.">
        <title>A new class of marine Euryarchaeota group II from the Mediterranean deep chlorophyll maximum.</title>
        <authorList>
            <person name="Martin-Cuadrado A.B."/>
            <person name="Garcia-Heredia I."/>
            <person name="Molto A.G."/>
            <person name="Lopez-Ubeda R."/>
            <person name="Kimes N."/>
            <person name="Lopez-Garcia P."/>
            <person name="Moreira D."/>
            <person name="Rodriguez-Valera F."/>
        </authorList>
    </citation>
    <scope>NUCLEOTIDE SEQUENCE</scope>
</reference>
<dbReference type="EMBL" id="KP211862">
    <property type="protein sequence ID" value="ANV79953.1"/>
    <property type="molecule type" value="Genomic_DNA"/>
</dbReference>
<evidence type="ECO:0000313" key="2">
    <source>
        <dbReference type="EMBL" id="ANV79953.1"/>
    </source>
</evidence>
<accession>A0A1B1TCF4</accession>
<proteinExistence type="predicted"/>
<reference evidence="2" key="1">
    <citation type="submission" date="2014-11" db="EMBL/GenBank/DDBJ databases">
        <authorList>
            <person name="Zhu J."/>
            <person name="Qi W."/>
            <person name="Song R."/>
        </authorList>
    </citation>
    <scope>NUCLEOTIDE SEQUENCE</scope>
</reference>
<keyword evidence="1" id="KW-0812">Transmembrane</keyword>
<dbReference type="Gene3D" id="2.60.40.4060">
    <property type="entry name" value="Reeler domain"/>
    <property type="match status" value="1"/>
</dbReference>
<dbReference type="AlphaFoldDB" id="A0A1B1TCF4"/>
<evidence type="ECO:0000256" key="1">
    <source>
        <dbReference type="SAM" id="Phobius"/>
    </source>
</evidence>
<dbReference type="InterPro" id="IPR042307">
    <property type="entry name" value="Reeler_sf"/>
</dbReference>
<keyword evidence="1" id="KW-1133">Transmembrane helix</keyword>
<feature type="transmembrane region" description="Helical" evidence="1">
    <location>
        <begin position="222"/>
        <end position="246"/>
    </location>
</feature>
<dbReference type="NCBIfam" id="NF041895">
    <property type="entry name" value="choice_anch_V"/>
    <property type="match status" value="1"/>
</dbReference>
<protein>
    <recommendedName>
        <fullName evidence="3">Reelin domain-containing protein</fullName>
    </recommendedName>
</protein>